<dbReference type="Proteomes" id="UP001188597">
    <property type="component" value="Unassembled WGS sequence"/>
</dbReference>
<comment type="caution">
    <text evidence="2">The sequence shown here is derived from an EMBL/GenBank/DDBJ whole genome shotgun (WGS) entry which is preliminary data.</text>
</comment>
<feature type="transmembrane region" description="Helical" evidence="1">
    <location>
        <begin position="162"/>
        <end position="181"/>
    </location>
</feature>
<dbReference type="Pfam" id="PF05512">
    <property type="entry name" value="AWPM-19"/>
    <property type="match status" value="2"/>
</dbReference>
<dbReference type="InterPro" id="IPR008390">
    <property type="entry name" value="AWPM-19"/>
</dbReference>
<dbReference type="PANTHER" id="PTHR33294">
    <property type="entry name" value="AWPM-19-LIKE FAMILY PROTEIN"/>
    <property type="match status" value="1"/>
</dbReference>
<keyword evidence="1" id="KW-0472">Membrane</keyword>
<proteinExistence type="predicted"/>
<evidence type="ECO:0000256" key="1">
    <source>
        <dbReference type="SAM" id="Phobius"/>
    </source>
</evidence>
<feature type="transmembrane region" description="Helical" evidence="1">
    <location>
        <begin position="12"/>
        <end position="32"/>
    </location>
</feature>
<evidence type="ECO:0000313" key="2">
    <source>
        <dbReference type="EMBL" id="KAK3020905.1"/>
    </source>
</evidence>
<dbReference type="AlphaFoldDB" id="A0AA88W7A9"/>
<evidence type="ECO:0000313" key="3">
    <source>
        <dbReference type="Proteomes" id="UP001188597"/>
    </source>
</evidence>
<feature type="transmembrane region" description="Helical" evidence="1">
    <location>
        <begin position="62"/>
        <end position="85"/>
    </location>
</feature>
<keyword evidence="1" id="KW-0812">Transmembrane</keyword>
<feature type="transmembrane region" description="Helical" evidence="1">
    <location>
        <begin position="97"/>
        <end position="118"/>
    </location>
</feature>
<reference evidence="2" key="1">
    <citation type="submission" date="2022-12" db="EMBL/GenBank/DDBJ databases">
        <title>Draft genome assemblies for two species of Escallonia (Escalloniales).</title>
        <authorList>
            <person name="Chanderbali A."/>
            <person name="Dervinis C."/>
            <person name="Anghel I."/>
            <person name="Soltis D."/>
            <person name="Soltis P."/>
            <person name="Zapata F."/>
        </authorList>
    </citation>
    <scope>NUCLEOTIDE SEQUENCE</scope>
    <source>
        <strain evidence="2">UCBG64.0493</strain>
        <tissue evidence="2">Leaf</tissue>
    </source>
</reference>
<sequence>MAGEQLKLIATLLLGLNFCMYVIVLGIGGWAMNRVIDHGFIIGPGFDLPAHFSPIYFPMGNAATGFFVTFALIAGVLGVASVISGFNHVRFWNFDSLPAATSSATIAWTLTLLAMGFASKEIELQSKNRTMVLLTITYRTFRRKHQLMIIQPSNCLQRTMEAFVIILSATQLLYIAAIHGAA</sequence>
<accession>A0AA88W7A9</accession>
<protein>
    <submittedName>
        <fullName evidence="2">Uncharacterized protein</fullName>
    </submittedName>
</protein>
<name>A0AA88W7A9_9ASTE</name>
<keyword evidence="1" id="KW-1133">Transmembrane helix</keyword>
<dbReference type="EMBL" id="JAVXUP010000789">
    <property type="protein sequence ID" value="KAK3020905.1"/>
    <property type="molecule type" value="Genomic_DNA"/>
</dbReference>
<keyword evidence="3" id="KW-1185">Reference proteome</keyword>
<dbReference type="PANTHER" id="PTHR33294:SF6">
    <property type="entry name" value="AWPM-19-LIKE FAMILY PROTEIN"/>
    <property type="match status" value="1"/>
</dbReference>
<gene>
    <name evidence="2" type="ORF">RJ639_045888</name>
</gene>
<organism evidence="2 3">
    <name type="scientific">Escallonia herrerae</name>
    <dbReference type="NCBI Taxonomy" id="1293975"/>
    <lineage>
        <taxon>Eukaryota</taxon>
        <taxon>Viridiplantae</taxon>
        <taxon>Streptophyta</taxon>
        <taxon>Embryophyta</taxon>
        <taxon>Tracheophyta</taxon>
        <taxon>Spermatophyta</taxon>
        <taxon>Magnoliopsida</taxon>
        <taxon>eudicotyledons</taxon>
        <taxon>Gunneridae</taxon>
        <taxon>Pentapetalae</taxon>
        <taxon>asterids</taxon>
        <taxon>campanulids</taxon>
        <taxon>Escalloniales</taxon>
        <taxon>Escalloniaceae</taxon>
        <taxon>Escallonia</taxon>
    </lineage>
</organism>